<evidence type="ECO:0000256" key="1">
    <source>
        <dbReference type="ARBA" id="ARBA00004430"/>
    </source>
</evidence>
<evidence type="ECO:0000256" key="4">
    <source>
        <dbReference type="ARBA" id="ARBA00022490"/>
    </source>
</evidence>
<dbReference type="GO" id="GO:0005930">
    <property type="term" value="C:axoneme"/>
    <property type="evidence" value="ECO:0007669"/>
    <property type="project" value="UniProtKB-SubCell"/>
</dbReference>
<keyword evidence="9 12" id="KW-0206">Cytoskeleton</keyword>
<dbReference type="PANTHER" id="PTHR11886:SF2">
    <property type="entry name" value="DYNEIN AXONEMAL LIGHT CHAIN 4"/>
    <property type="match status" value="1"/>
</dbReference>
<reference evidence="13" key="1">
    <citation type="submission" date="2021-12" db="EMBL/GenBank/DDBJ databases">
        <authorList>
            <person name="King R."/>
        </authorList>
    </citation>
    <scope>NUCLEOTIDE SEQUENCE</scope>
</reference>
<name>A0A9P0AET7_BEMTA</name>
<evidence type="ECO:0000256" key="5">
    <source>
        <dbReference type="ARBA" id="ARBA00022701"/>
    </source>
</evidence>
<dbReference type="InterPro" id="IPR037177">
    <property type="entry name" value="DLC_sf"/>
</dbReference>
<dbReference type="AlphaFoldDB" id="A0A9P0AET7"/>
<keyword evidence="10" id="KW-0966">Cell projection</keyword>
<keyword evidence="4 12" id="KW-0963">Cytoplasm</keyword>
<dbReference type="KEGG" id="btab:109037397"/>
<comment type="function">
    <text evidence="11">Force generating protein of respiratory cilia. Produces force towards the minus ends of microtubules. Dynein has ATPase activity.</text>
</comment>
<organism evidence="13 14">
    <name type="scientific">Bemisia tabaci</name>
    <name type="common">Sweetpotato whitefly</name>
    <name type="synonym">Aleurodes tabaci</name>
    <dbReference type="NCBI Taxonomy" id="7038"/>
    <lineage>
        <taxon>Eukaryota</taxon>
        <taxon>Metazoa</taxon>
        <taxon>Ecdysozoa</taxon>
        <taxon>Arthropoda</taxon>
        <taxon>Hexapoda</taxon>
        <taxon>Insecta</taxon>
        <taxon>Pterygota</taxon>
        <taxon>Neoptera</taxon>
        <taxon>Paraneoptera</taxon>
        <taxon>Hemiptera</taxon>
        <taxon>Sternorrhyncha</taxon>
        <taxon>Aleyrodoidea</taxon>
        <taxon>Aleyrodidae</taxon>
        <taxon>Aleyrodinae</taxon>
        <taxon>Bemisia</taxon>
    </lineage>
</organism>
<dbReference type="Pfam" id="PF01221">
    <property type="entry name" value="Dynein_light"/>
    <property type="match status" value="1"/>
</dbReference>
<proteinExistence type="inferred from homology"/>
<gene>
    <name evidence="13" type="ORF">BEMITA_LOCUS9017</name>
</gene>
<evidence type="ECO:0000256" key="12">
    <source>
        <dbReference type="RuleBase" id="RU365010"/>
    </source>
</evidence>
<evidence type="ECO:0000313" key="13">
    <source>
        <dbReference type="EMBL" id="CAH0390275.1"/>
    </source>
</evidence>
<dbReference type="Proteomes" id="UP001152759">
    <property type="component" value="Chromosome 5"/>
</dbReference>
<dbReference type="CDD" id="cd21453">
    <property type="entry name" value="DLC-like_DNAL4"/>
    <property type="match status" value="1"/>
</dbReference>
<dbReference type="PANTHER" id="PTHR11886">
    <property type="entry name" value="DYNEIN LIGHT CHAIN"/>
    <property type="match status" value="1"/>
</dbReference>
<keyword evidence="5 12" id="KW-0493">Microtubule</keyword>
<evidence type="ECO:0000256" key="7">
    <source>
        <dbReference type="ARBA" id="ARBA00023069"/>
    </source>
</evidence>
<dbReference type="SUPFAM" id="SSF54648">
    <property type="entry name" value="DLC"/>
    <property type="match status" value="1"/>
</dbReference>
<comment type="subcellular location">
    <subcellularLocation>
        <location evidence="1">Cytoplasm</location>
        <location evidence="1">Cytoskeleton</location>
        <location evidence="1">Cilium axoneme</location>
    </subcellularLocation>
</comment>
<keyword evidence="7" id="KW-0969">Cilium</keyword>
<keyword evidence="14" id="KW-1185">Reference proteome</keyword>
<protein>
    <recommendedName>
        <fullName evidence="12">Dynein light chain</fullName>
    </recommendedName>
</protein>
<evidence type="ECO:0000256" key="6">
    <source>
        <dbReference type="ARBA" id="ARBA00023017"/>
    </source>
</evidence>
<evidence type="ECO:0000256" key="3">
    <source>
        <dbReference type="ARBA" id="ARBA00011655"/>
    </source>
</evidence>
<comment type="subunit">
    <text evidence="3">Consists of at least two heavy chains and a number of intermediate and light chains.</text>
</comment>
<dbReference type="SMART" id="SM01375">
    <property type="entry name" value="Dynein_light"/>
    <property type="match status" value="1"/>
</dbReference>
<dbReference type="FunFam" id="3.30.740.10:FF:000002">
    <property type="entry name" value="Dynein light chain"/>
    <property type="match status" value="1"/>
</dbReference>
<evidence type="ECO:0000256" key="10">
    <source>
        <dbReference type="ARBA" id="ARBA00023273"/>
    </source>
</evidence>
<evidence type="ECO:0000256" key="11">
    <source>
        <dbReference type="ARBA" id="ARBA00057688"/>
    </source>
</evidence>
<evidence type="ECO:0000313" key="14">
    <source>
        <dbReference type="Proteomes" id="UP001152759"/>
    </source>
</evidence>
<keyword evidence="6 12" id="KW-0243">Dynein</keyword>
<dbReference type="OrthoDB" id="6506078at2759"/>
<dbReference type="GO" id="GO:0007017">
    <property type="term" value="P:microtubule-based process"/>
    <property type="evidence" value="ECO:0007669"/>
    <property type="project" value="InterPro"/>
</dbReference>
<dbReference type="Gene3D" id="3.30.740.10">
    <property type="entry name" value="Protein Inhibitor Of Neuronal Nitric Oxide Synthase"/>
    <property type="match status" value="1"/>
</dbReference>
<evidence type="ECO:0000256" key="9">
    <source>
        <dbReference type="ARBA" id="ARBA00023212"/>
    </source>
</evidence>
<evidence type="ECO:0000256" key="2">
    <source>
        <dbReference type="ARBA" id="ARBA00010156"/>
    </source>
</evidence>
<keyword evidence="8 12" id="KW-0505">Motor protein</keyword>
<dbReference type="InterPro" id="IPR001372">
    <property type="entry name" value="Dynein_light_chain_typ-1/2"/>
</dbReference>
<accession>A0A9P0AET7</accession>
<dbReference type="GO" id="GO:0005874">
    <property type="term" value="C:microtubule"/>
    <property type="evidence" value="ECO:0007669"/>
    <property type="project" value="UniProtKB-KW"/>
</dbReference>
<sequence length="106" mass="11821">MGDAGEGKKEDENKKVIHTYPLVVKSDMSDEMKSEAIEMCVTACEKFNANNEAAAKMIKEMMDKKCGPSWQVVVGEGYGFEITFECKTLLYMFFGGNVAIVVWKCS</sequence>
<evidence type="ECO:0000256" key="8">
    <source>
        <dbReference type="ARBA" id="ARBA00023175"/>
    </source>
</evidence>
<comment type="similarity">
    <text evidence="2 12">Belongs to the dynein light chain family.</text>
</comment>
<dbReference type="EMBL" id="OU963866">
    <property type="protein sequence ID" value="CAH0390275.1"/>
    <property type="molecule type" value="Genomic_DNA"/>
</dbReference>
<dbReference type="GO" id="GO:0030286">
    <property type="term" value="C:dynein complex"/>
    <property type="evidence" value="ECO:0007669"/>
    <property type="project" value="UniProtKB-KW"/>
</dbReference>